<reference evidence="2" key="1">
    <citation type="submission" date="2022-08" db="UniProtKB">
        <authorList>
            <consortium name="EnsemblMetazoa"/>
        </authorList>
    </citation>
    <scope>IDENTIFICATION</scope>
</reference>
<feature type="region of interest" description="Disordered" evidence="1">
    <location>
        <begin position="56"/>
        <end position="76"/>
    </location>
</feature>
<dbReference type="PROSITE" id="PS51257">
    <property type="entry name" value="PROKAR_LIPOPROTEIN"/>
    <property type="match status" value="1"/>
</dbReference>
<evidence type="ECO:0000256" key="1">
    <source>
        <dbReference type="SAM" id="MobiDB-lite"/>
    </source>
</evidence>
<name>A0A8W7PW47_ANOCL</name>
<dbReference type="EnsemblMetazoa" id="ACOM038600-RA">
    <property type="protein sequence ID" value="ACOM038600-PA.1"/>
    <property type="gene ID" value="ACOM038600"/>
</dbReference>
<dbReference type="Proteomes" id="UP000075882">
    <property type="component" value="Unassembled WGS sequence"/>
</dbReference>
<accession>A0A8W7PW47</accession>
<sequence>MSWRGEDHSSLPARGGPYSFSGLSSLACALSMPGGGGGGGGPWYACATGSACGGGGGGGPNGCPRPSDAGKKKKKTGMKTLAGLGWTMAKMALTSTGAVRYWRSVMGQWAVLWPRAMFRQAWASQSARSVAQRRRPSRRKLTLAERGIWNALVRGTALAVLN</sequence>
<organism evidence="2">
    <name type="scientific">Anopheles coluzzii</name>
    <name type="common">African malaria mosquito</name>
    <dbReference type="NCBI Taxonomy" id="1518534"/>
    <lineage>
        <taxon>Eukaryota</taxon>
        <taxon>Metazoa</taxon>
        <taxon>Ecdysozoa</taxon>
        <taxon>Arthropoda</taxon>
        <taxon>Hexapoda</taxon>
        <taxon>Insecta</taxon>
        <taxon>Pterygota</taxon>
        <taxon>Neoptera</taxon>
        <taxon>Endopterygota</taxon>
        <taxon>Diptera</taxon>
        <taxon>Nematocera</taxon>
        <taxon>Culicoidea</taxon>
        <taxon>Culicidae</taxon>
        <taxon>Anophelinae</taxon>
        <taxon>Anopheles</taxon>
    </lineage>
</organism>
<evidence type="ECO:0000313" key="2">
    <source>
        <dbReference type="EnsemblMetazoa" id="ACOM038600-PA.1"/>
    </source>
</evidence>
<dbReference type="AlphaFoldDB" id="A0A8W7PW47"/>
<protein>
    <submittedName>
        <fullName evidence="2">Uncharacterized protein</fullName>
    </submittedName>
</protein>
<proteinExistence type="predicted"/>